<evidence type="ECO:0000256" key="1">
    <source>
        <dbReference type="ARBA" id="ARBA00007378"/>
    </source>
</evidence>
<accession>A0AAW0GGI8</accession>
<dbReference type="InterPro" id="IPR015946">
    <property type="entry name" value="KH_dom-like_a/b"/>
</dbReference>
<dbReference type="Proteomes" id="UP001385951">
    <property type="component" value="Unassembled WGS sequence"/>
</dbReference>
<comment type="caution">
    <text evidence="2">The sequence shown here is derived from an EMBL/GenBank/DDBJ whole genome shotgun (WGS) entry which is preliminary data.</text>
</comment>
<dbReference type="EMBL" id="JASBNA010000004">
    <property type="protein sequence ID" value="KAK7692526.1"/>
    <property type="molecule type" value="Genomic_DNA"/>
</dbReference>
<protein>
    <recommendedName>
        <fullName evidence="4">OsmC-like protein</fullName>
    </recommendedName>
</protein>
<dbReference type="PANTHER" id="PTHR33797">
    <property type="entry name" value="ORGANIC HYDROPEROXIDE RESISTANCE PROTEIN-LIKE"/>
    <property type="match status" value="1"/>
</dbReference>
<sequence length="169" mass="17925">MSLFAGLRTGSSVVRGIHRPANHVYRRTVMTLKNHKYTAHATARGLGRNGEVESDEGTGLKLRLATPKELGGKGDGQNPEQLFAMGYASCFLGALQMVAGQKGKSEAAKNAVIHAKVHIGNPSDLPGFGLEVELKVEGIEDQALIDAAHEGCPYSRALKHGVVVKVSKA</sequence>
<dbReference type="InterPro" id="IPR036102">
    <property type="entry name" value="OsmC/Ohrsf"/>
</dbReference>
<dbReference type="GO" id="GO:0006979">
    <property type="term" value="P:response to oxidative stress"/>
    <property type="evidence" value="ECO:0007669"/>
    <property type="project" value="InterPro"/>
</dbReference>
<dbReference type="Gene3D" id="2.20.25.10">
    <property type="match status" value="1"/>
</dbReference>
<evidence type="ECO:0000313" key="3">
    <source>
        <dbReference type="Proteomes" id="UP001385951"/>
    </source>
</evidence>
<dbReference type="Gene3D" id="3.30.300.20">
    <property type="match status" value="1"/>
</dbReference>
<keyword evidence="3" id="KW-1185">Reference proteome</keyword>
<dbReference type="AlphaFoldDB" id="A0AAW0GGI8"/>
<comment type="similarity">
    <text evidence="1">Belongs to the OsmC/Ohr family.</text>
</comment>
<organism evidence="2 3">
    <name type="scientific">Cerrena zonata</name>
    <dbReference type="NCBI Taxonomy" id="2478898"/>
    <lineage>
        <taxon>Eukaryota</taxon>
        <taxon>Fungi</taxon>
        <taxon>Dikarya</taxon>
        <taxon>Basidiomycota</taxon>
        <taxon>Agaricomycotina</taxon>
        <taxon>Agaricomycetes</taxon>
        <taxon>Polyporales</taxon>
        <taxon>Cerrenaceae</taxon>
        <taxon>Cerrena</taxon>
    </lineage>
</organism>
<dbReference type="PANTHER" id="PTHR33797:SF2">
    <property type="entry name" value="ORGANIC HYDROPEROXIDE RESISTANCE PROTEIN-LIKE"/>
    <property type="match status" value="1"/>
</dbReference>
<reference evidence="2 3" key="1">
    <citation type="submission" date="2022-09" db="EMBL/GenBank/DDBJ databases">
        <authorList>
            <person name="Palmer J.M."/>
        </authorList>
    </citation>
    <scope>NUCLEOTIDE SEQUENCE [LARGE SCALE GENOMIC DNA]</scope>
    <source>
        <strain evidence="2 3">DSM 7382</strain>
    </source>
</reference>
<dbReference type="InterPro" id="IPR019953">
    <property type="entry name" value="OHR"/>
</dbReference>
<evidence type="ECO:0008006" key="4">
    <source>
        <dbReference type="Google" id="ProtNLM"/>
    </source>
</evidence>
<proteinExistence type="inferred from homology"/>
<dbReference type="SUPFAM" id="SSF82784">
    <property type="entry name" value="OsmC-like"/>
    <property type="match status" value="1"/>
</dbReference>
<dbReference type="Pfam" id="PF02566">
    <property type="entry name" value="OsmC"/>
    <property type="match status" value="1"/>
</dbReference>
<gene>
    <name evidence="2" type="ORF">QCA50_004156</name>
</gene>
<evidence type="ECO:0000313" key="2">
    <source>
        <dbReference type="EMBL" id="KAK7692526.1"/>
    </source>
</evidence>
<dbReference type="NCBIfam" id="TIGR03561">
    <property type="entry name" value="organ_hyd_perox"/>
    <property type="match status" value="1"/>
</dbReference>
<dbReference type="InterPro" id="IPR003718">
    <property type="entry name" value="OsmC/Ohr_fam"/>
</dbReference>
<name>A0AAW0GGI8_9APHY</name>